<evidence type="ECO:0000313" key="3">
    <source>
        <dbReference type="Proteomes" id="UP000232693"/>
    </source>
</evidence>
<organism evidence="2 3">
    <name type="scientific">Kangiella profundi</name>
    <dbReference type="NCBI Taxonomy" id="1561924"/>
    <lineage>
        <taxon>Bacteria</taxon>
        <taxon>Pseudomonadati</taxon>
        <taxon>Pseudomonadota</taxon>
        <taxon>Gammaproteobacteria</taxon>
        <taxon>Kangiellales</taxon>
        <taxon>Kangiellaceae</taxon>
        <taxon>Kangiella</taxon>
    </lineage>
</organism>
<evidence type="ECO:0000256" key="1">
    <source>
        <dbReference type="SAM" id="MobiDB-lite"/>
    </source>
</evidence>
<accession>A0A2K9AP27</accession>
<dbReference type="Proteomes" id="UP000232693">
    <property type="component" value="Chromosome"/>
</dbReference>
<dbReference type="KEGG" id="kpd:CW740_08985"/>
<dbReference type="OrthoDB" id="6199066at2"/>
<sequence>MLKALAVTFIIFAILFSGIIALKRSASHWKVPKGVKPQPYDNDRQENDDKKNEDDSSNDDQKETPQLTDQSKTSNNEQNTETKYKE</sequence>
<dbReference type="RefSeq" id="WP_106647190.1">
    <property type="nucleotide sequence ID" value="NZ_BMGO01000001.1"/>
</dbReference>
<proteinExistence type="predicted"/>
<evidence type="ECO:0000313" key="2">
    <source>
        <dbReference type="EMBL" id="AUD79372.1"/>
    </source>
</evidence>
<feature type="compositionally biased region" description="Polar residues" evidence="1">
    <location>
        <begin position="64"/>
        <end position="79"/>
    </location>
</feature>
<gene>
    <name evidence="2" type="ORF">CW740_08985</name>
</gene>
<name>A0A2K9AP27_9GAMM</name>
<dbReference type="EMBL" id="CP025120">
    <property type="protein sequence ID" value="AUD79372.1"/>
    <property type="molecule type" value="Genomic_DNA"/>
</dbReference>
<keyword evidence="3" id="KW-1185">Reference proteome</keyword>
<dbReference type="AlphaFoldDB" id="A0A2K9AP27"/>
<reference evidence="2 3" key="1">
    <citation type="submission" date="2017-12" db="EMBL/GenBank/DDBJ databases">
        <title>Kangiella profundi FT102 completed genome.</title>
        <authorList>
            <person name="Xu J."/>
            <person name="Wang J."/>
            <person name="Lu Y."/>
        </authorList>
    </citation>
    <scope>NUCLEOTIDE SEQUENCE [LARGE SCALE GENOMIC DNA]</scope>
    <source>
        <strain evidence="2 3">FT102</strain>
    </source>
</reference>
<protein>
    <submittedName>
        <fullName evidence="2">Uncharacterized protein</fullName>
    </submittedName>
</protein>
<feature type="region of interest" description="Disordered" evidence="1">
    <location>
        <begin position="27"/>
        <end position="86"/>
    </location>
</feature>
<feature type="compositionally biased region" description="Basic and acidic residues" evidence="1">
    <location>
        <begin position="41"/>
        <end position="63"/>
    </location>
</feature>